<keyword evidence="3" id="KW-0804">Transcription</keyword>
<evidence type="ECO:0000259" key="4">
    <source>
        <dbReference type="PROSITE" id="PS50932"/>
    </source>
</evidence>
<evidence type="ECO:0000256" key="2">
    <source>
        <dbReference type="ARBA" id="ARBA00023125"/>
    </source>
</evidence>
<dbReference type="Proteomes" id="UP000198654">
    <property type="component" value="Unassembled WGS sequence"/>
</dbReference>
<evidence type="ECO:0000256" key="3">
    <source>
        <dbReference type="ARBA" id="ARBA00023163"/>
    </source>
</evidence>
<dbReference type="InterPro" id="IPR010982">
    <property type="entry name" value="Lambda_DNA-bd_dom_sf"/>
</dbReference>
<keyword evidence="1" id="KW-0805">Transcription regulation</keyword>
<dbReference type="InterPro" id="IPR046335">
    <property type="entry name" value="LacI/GalR-like_sensor"/>
</dbReference>
<dbReference type="Pfam" id="PF00356">
    <property type="entry name" value="LacI"/>
    <property type="match status" value="1"/>
</dbReference>
<dbReference type="RefSeq" id="WP_089729861.1">
    <property type="nucleotide sequence ID" value="NZ_FNGI01000009.1"/>
</dbReference>
<dbReference type="SUPFAM" id="SSF53822">
    <property type="entry name" value="Periplasmic binding protein-like I"/>
    <property type="match status" value="1"/>
</dbReference>
<proteinExistence type="predicted"/>
<organism evidence="5 6">
    <name type="scientific">Modicisalibacter muralis</name>
    <dbReference type="NCBI Taxonomy" id="119000"/>
    <lineage>
        <taxon>Bacteria</taxon>
        <taxon>Pseudomonadati</taxon>
        <taxon>Pseudomonadota</taxon>
        <taxon>Gammaproteobacteria</taxon>
        <taxon>Oceanospirillales</taxon>
        <taxon>Halomonadaceae</taxon>
        <taxon>Modicisalibacter</taxon>
    </lineage>
</organism>
<reference evidence="5 6" key="1">
    <citation type="submission" date="2016-10" db="EMBL/GenBank/DDBJ databases">
        <authorList>
            <person name="de Groot N.N."/>
        </authorList>
    </citation>
    <scope>NUCLEOTIDE SEQUENCE [LARGE SCALE GENOMIC DNA]</scope>
    <source>
        <strain evidence="5 6">DSM 14789</strain>
    </source>
</reference>
<dbReference type="Gene3D" id="3.40.50.2300">
    <property type="match status" value="2"/>
</dbReference>
<keyword evidence="2" id="KW-0238">DNA-binding</keyword>
<protein>
    <submittedName>
        <fullName evidence="5">Transcriptional regulator, LacI family</fullName>
    </submittedName>
</protein>
<dbReference type="InterPro" id="IPR000843">
    <property type="entry name" value="HTH_LacI"/>
</dbReference>
<feature type="domain" description="HTH lacI-type" evidence="4">
    <location>
        <begin position="2"/>
        <end position="56"/>
    </location>
</feature>
<dbReference type="GO" id="GO:0000976">
    <property type="term" value="F:transcription cis-regulatory region binding"/>
    <property type="evidence" value="ECO:0007669"/>
    <property type="project" value="TreeGrafter"/>
</dbReference>
<dbReference type="InterPro" id="IPR028082">
    <property type="entry name" value="Peripla_BP_I"/>
</dbReference>
<dbReference type="CDD" id="cd06284">
    <property type="entry name" value="PBP1_LacI-like"/>
    <property type="match status" value="1"/>
</dbReference>
<evidence type="ECO:0000256" key="1">
    <source>
        <dbReference type="ARBA" id="ARBA00023015"/>
    </source>
</evidence>
<dbReference type="GO" id="GO:0003700">
    <property type="term" value="F:DNA-binding transcription factor activity"/>
    <property type="evidence" value="ECO:0007669"/>
    <property type="project" value="TreeGrafter"/>
</dbReference>
<keyword evidence="6" id="KW-1185">Reference proteome</keyword>
<dbReference type="EMBL" id="FNGI01000009">
    <property type="protein sequence ID" value="SDL93968.1"/>
    <property type="molecule type" value="Genomic_DNA"/>
</dbReference>
<dbReference type="AlphaFoldDB" id="A0A1G9P575"/>
<dbReference type="Pfam" id="PF13377">
    <property type="entry name" value="Peripla_BP_3"/>
    <property type="match status" value="1"/>
</dbReference>
<dbReference type="Gene3D" id="1.10.260.40">
    <property type="entry name" value="lambda repressor-like DNA-binding domains"/>
    <property type="match status" value="1"/>
</dbReference>
<gene>
    <name evidence="5" type="ORF">SAMN05661010_02922</name>
</gene>
<dbReference type="CDD" id="cd01392">
    <property type="entry name" value="HTH_LacI"/>
    <property type="match status" value="1"/>
</dbReference>
<dbReference type="STRING" id="119000.SAMN05661010_02922"/>
<dbReference type="PANTHER" id="PTHR30146:SF109">
    <property type="entry name" value="HTH-TYPE TRANSCRIPTIONAL REGULATOR GALS"/>
    <property type="match status" value="1"/>
</dbReference>
<dbReference type="PANTHER" id="PTHR30146">
    <property type="entry name" value="LACI-RELATED TRANSCRIPTIONAL REPRESSOR"/>
    <property type="match status" value="1"/>
</dbReference>
<name>A0A1G9P575_9GAMM</name>
<evidence type="ECO:0000313" key="5">
    <source>
        <dbReference type="EMBL" id="SDL93968.1"/>
    </source>
</evidence>
<evidence type="ECO:0000313" key="6">
    <source>
        <dbReference type="Proteomes" id="UP000198654"/>
    </source>
</evidence>
<dbReference type="SMART" id="SM00354">
    <property type="entry name" value="HTH_LACI"/>
    <property type="match status" value="1"/>
</dbReference>
<dbReference type="OrthoDB" id="6619319at2"/>
<accession>A0A1G9P575</accession>
<sequence>MSNIRKVAELAGVSVATVSRTLKSPDIVSPRTRARVLAAVSEADYKPNLMAVQFRSRRTRNLVVLVPTISNTFFARVIGGIQQAAQQQGYSVLLCNTLGREDAERGYASMVTTRQADGVIQLRAYNPFAADAYADTALPMVNACEVLDSPPCPTVKLDNRAAARTLTEHLIDLGHRRIGMIKGPRRSPLTRDRVAGYCDALEAAGIALDERLLCPGDFTPHSGFNAAGMLLACDGRPSAIFCESDEMAIGAIKRVKQAGLSVPGDISVAGFDDITFASFSDPPLTTIAQPAEAFGRQAVSLLIDTLEGRCESPRHVILPFELVVRGSTGSKP</sequence>
<dbReference type="SUPFAM" id="SSF47413">
    <property type="entry name" value="lambda repressor-like DNA-binding domains"/>
    <property type="match status" value="1"/>
</dbReference>
<dbReference type="PROSITE" id="PS50932">
    <property type="entry name" value="HTH_LACI_2"/>
    <property type="match status" value="1"/>
</dbReference>